<comment type="caution">
    <text evidence="1">The sequence shown here is derived from an EMBL/GenBank/DDBJ whole genome shotgun (WGS) entry which is preliminary data.</text>
</comment>
<evidence type="ECO:0000313" key="1">
    <source>
        <dbReference type="EMBL" id="GMN52705.1"/>
    </source>
</evidence>
<name>A0AA88DCA0_FICCA</name>
<protein>
    <submittedName>
        <fullName evidence="1">Uncharacterized protein</fullName>
    </submittedName>
</protein>
<evidence type="ECO:0000313" key="2">
    <source>
        <dbReference type="Proteomes" id="UP001187192"/>
    </source>
</evidence>
<proteinExistence type="predicted"/>
<sequence length="99" mass="11430">MEVPIRKLRSEQSDLLLLVENQKHRRPFAARRHLLFARPLMAVHFALGLQQLHYQLSFSIATFSLVKFIQMASLLELSPSIPQCQNKQGKFFLLLIISA</sequence>
<dbReference type="AlphaFoldDB" id="A0AA88DCA0"/>
<gene>
    <name evidence="1" type="ORF">TIFTF001_021846</name>
</gene>
<accession>A0AA88DCA0</accession>
<dbReference type="EMBL" id="BTGU01000043">
    <property type="protein sequence ID" value="GMN52705.1"/>
    <property type="molecule type" value="Genomic_DNA"/>
</dbReference>
<keyword evidence="2" id="KW-1185">Reference proteome</keyword>
<reference evidence="1" key="1">
    <citation type="submission" date="2023-07" db="EMBL/GenBank/DDBJ databases">
        <title>draft genome sequence of fig (Ficus carica).</title>
        <authorList>
            <person name="Takahashi T."/>
            <person name="Nishimura K."/>
        </authorList>
    </citation>
    <scope>NUCLEOTIDE SEQUENCE</scope>
</reference>
<organism evidence="1 2">
    <name type="scientific">Ficus carica</name>
    <name type="common">Common fig</name>
    <dbReference type="NCBI Taxonomy" id="3494"/>
    <lineage>
        <taxon>Eukaryota</taxon>
        <taxon>Viridiplantae</taxon>
        <taxon>Streptophyta</taxon>
        <taxon>Embryophyta</taxon>
        <taxon>Tracheophyta</taxon>
        <taxon>Spermatophyta</taxon>
        <taxon>Magnoliopsida</taxon>
        <taxon>eudicotyledons</taxon>
        <taxon>Gunneridae</taxon>
        <taxon>Pentapetalae</taxon>
        <taxon>rosids</taxon>
        <taxon>fabids</taxon>
        <taxon>Rosales</taxon>
        <taxon>Moraceae</taxon>
        <taxon>Ficeae</taxon>
        <taxon>Ficus</taxon>
    </lineage>
</organism>
<dbReference type="Proteomes" id="UP001187192">
    <property type="component" value="Unassembled WGS sequence"/>
</dbReference>